<keyword evidence="2" id="KW-0963">Cytoplasm</keyword>
<comment type="caution">
    <text evidence="16">Lacks conserved residue(s) required for the propagation of feature annotation.</text>
</comment>
<feature type="compositionally biased region" description="Polar residues" evidence="17">
    <location>
        <begin position="539"/>
        <end position="552"/>
    </location>
</feature>
<feature type="domain" description="Kinesin motor" evidence="18">
    <location>
        <begin position="968"/>
        <end position="1012"/>
    </location>
</feature>
<dbReference type="GO" id="GO:0005874">
    <property type="term" value="C:microtubule"/>
    <property type="evidence" value="ECO:0007669"/>
    <property type="project" value="UniProtKB-KW"/>
</dbReference>
<comment type="subcellular location">
    <subcellularLocation>
        <location evidence="1">Cytoplasm</location>
        <location evidence="1">Cytoskeleton</location>
        <location evidence="1">Flagellum axoneme</location>
    </subcellularLocation>
</comment>
<dbReference type="GO" id="GO:0003777">
    <property type="term" value="F:microtubule motor activity"/>
    <property type="evidence" value="ECO:0007669"/>
    <property type="project" value="InterPro"/>
</dbReference>
<dbReference type="GO" id="GO:0007018">
    <property type="term" value="P:microtubule-based movement"/>
    <property type="evidence" value="ECO:0007669"/>
    <property type="project" value="InterPro"/>
</dbReference>
<evidence type="ECO:0000256" key="4">
    <source>
        <dbReference type="ARBA" id="ARBA00022701"/>
    </source>
</evidence>
<dbReference type="PANTHER" id="PTHR47968">
    <property type="entry name" value="CENTROMERE PROTEIN E"/>
    <property type="match status" value="1"/>
</dbReference>
<feature type="region of interest" description="Disordered" evidence="17">
    <location>
        <begin position="1155"/>
        <end position="1248"/>
    </location>
</feature>
<keyword evidence="4" id="KW-0493">Microtubule</keyword>
<comment type="subunit">
    <text evidence="14">Interacts with HYDIN.</text>
</comment>
<evidence type="ECO:0000256" key="12">
    <source>
        <dbReference type="ARBA" id="ARBA00023273"/>
    </source>
</evidence>
<evidence type="ECO:0000256" key="14">
    <source>
        <dbReference type="ARBA" id="ARBA00063408"/>
    </source>
</evidence>
<keyword evidence="20" id="KW-1185">Reference proteome</keyword>
<dbReference type="PROSITE" id="PS50067">
    <property type="entry name" value="KINESIN_MOTOR_2"/>
    <property type="match status" value="3"/>
</dbReference>
<evidence type="ECO:0000256" key="5">
    <source>
        <dbReference type="ARBA" id="ARBA00022741"/>
    </source>
</evidence>
<evidence type="ECO:0000256" key="17">
    <source>
        <dbReference type="SAM" id="MobiDB-lite"/>
    </source>
</evidence>
<feature type="domain" description="Kinesin motor" evidence="18">
    <location>
        <begin position="24"/>
        <end position="360"/>
    </location>
</feature>
<feature type="compositionally biased region" description="Polar residues" evidence="17">
    <location>
        <begin position="592"/>
        <end position="601"/>
    </location>
</feature>
<evidence type="ECO:0000256" key="1">
    <source>
        <dbReference type="ARBA" id="ARBA00004611"/>
    </source>
</evidence>
<sequence>MYSRGNSGLSTYSRPEKKPSKNQRVKVWCRVRPTAYFDTEHLELVPDGKSVNVHQKKEPAKGVVNNQILDWSFRLDGIFHNASQDHVFDTVASDIVTSALDGYNGTMMCYGQTGAGKTFTITGATESYKQRGILPRSISQLFREIEERPEYSITVRVSYLEIYNESMVDLLATLPEAINQENGATMSVAENQYGVYVKGLSCHLTQNEEEALNYLFEGETNRAIAAHSLNAQSSRSHCIFTLYIETRSRVQSNARYTVSKLNFVDLAGSERLSKTKSDGKTQQEAMYINKSLTFLEQVIVALADRRREHIPFRQSKLTHCLKDSIGGNCNTLLIANIWGEKQQLEESVSTLRFATRMMCVASEPSMNEIIDPVVQCKRLEKEIQHLKHELAMHDTLTNRSHITYDTLSEQQRYEIRQQVRRYLEGHLDEIDIINLRQVQGVFDSFKDIYIQMEKDVEERLRQKFTLIDRTDPAAIAAAQQSGLPVTDEGLLVGETDGVGFGVGMAPKSAKADPSSVVQLKRKEKEKETKKGKLSRQDTKSPTGGKSVSSPSHSAKGEREVKSPHPSVDRTREEDAATPASSLGGPKTDRTARASTPPSRTTAFDIFKSEKGTELNRILVENKDILASNKKTYTDLARGINHNKIEIDQCRMKLEKLKEERESNGTQYNEEGDIIISEEEFLEVKRLKELKSKYKTDYDNLKNLKAKVQYCQRLVDNCRQKLIQEFDKWYSESFLSQTEDGTTTTSMAAGHGIRPGVLPPFNPNTVPEDEQEKFDRLQMELLMNNPDSAAFFNAQHRTQRRKTYEAAMMQPQPSYRRSPGTPTISIRNRPPNMLQITWTVHMISVDLRFKCNTDVIFRLAMLIDVKPCINQENGGLMSVAENQYRVYVKGLSCHLTQNEEEALNYLFEGETNRAIAGHSLNAQSSRSHCIFTLYIETRSSVQSNARYTVSKLNFVDLTGSERLSKTKSKLTHCLKDSVGGNCNTLLIANIWGEKQQLEESVSTLRFATRIMCGASEPSMNEIIDPVVQCKRLEKEIQHLKHELAMHDTLTNRSHITYDTLSEQQRYEIRQQVRRYLEGHLDEIDIINLRQVQGVFDSFKDIYVQMEKDVEERLRQKSTLIDRTDPAAIAAAQQSGLPVTDDGLLVGDGVGFGVGMAPKSAKAKDPSSVVQLKRKEKEKETKKGKLARQDTKSPTGGKSVSSPSHSSKGEREVKSPHISVDRTREEDAATPASSLGGPKTDRTARASTHTSRTTAFDIFKSEKGTELNRILVENKDILASNKKTYTDLARGISHNKIEINQCRMK</sequence>
<dbReference type="InterPro" id="IPR027640">
    <property type="entry name" value="Kinesin-like_fam"/>
</dbReference>
<dbReference type="InterPro" id="IPR001752">
    <property type="entry name" value="Kinesin_motor_dom"/>
</dbReference>
<keyword evidence="7" id="KW-0282">Flagellum</keyword>
<dbReference type="SMART" id="SM00129">
    <property type="entry name" value="KISc"/>
    <property type="match status" value="1"/>
</dbReference>
<feature type="compositionally biased region" description="Polar residues" evidence="17">
    <location>
        <begin position="1"/>
        <end position="13"/>
    </location>
</feature>
<evidence type="ECO:0000256" key="8">
    <source>
        <dbReference type="ARBA" id="ARBA00023054"/>
    </source>
</evidence>
<keyword evidence="6 16" id="KW-0067">ATP-binding</keyword>
<evidence type="ECO:0000256" key="13">
    <source>
        <dbReference type="ARBA" id="ARBA00059553"/>
    </source>
</evidence>
<reference evidence="19 20" key="1">
    <citation type="submission" date="2020-06" db="EMBL/GenBank/DDBJ databases">
        <authorList>
            <person name="Li R."/>
            <person name="Bekaert M."/>
        </authorList>
    </citation>
    <scope>NUCLEOTIDE SEQUENCE [LARGE SCALE GENOMIC DNA]</scope>
    <source>
        <strain evidence="20">wild</strain>
    </source>
</reference>
<feature type="region of interest" description="Disordered" evidence="17">
    <location>
        <begin position="1"/>
        <end position="24"/>
    </location>
</feature>
<dbReference type="GO" id="GO:0005524">
    <property type="term" value="F:ATP binding"/>
    <property type="evidence" value="ECO:0007669"/>
    <property type="project" value="UniProtKB-UniRule"/>
</dbReference>
<accession>A0A6J8ANW2</accession>
<evidence type="ECO:0000313" key="20">
    <source>
        <dbReference type="Proteomes" id="UP000507470"/>
    </source>
</evidence>
<dbReference type="FunFam" id="3.40.850.10:FF:000040">
    <property type="entry name" value="Kinesin-like protein"/>
    <property type="match status" value="1"/>
</dbReference>
<evidence type="ECO:0000256" key="10">
    <source>
        <dbReference type="ARBA" id="ARBA00023175"/>
    </source>
</evidence>
<keyword evidence="5 16" id="KW-0547">Nucleotide-binding</keyword>
<dbReference type="Proteomes" id="UP000507470">
    <property type="component" value="Unassembled WGS sequence"/>
</dbReference>
<protein>
    <recommendedName>
        <fullName evidence="15">Kinesin-like protein KIF9</fullName>
    </recommendedName>
</protein>
<dbReference type="InterPro" id="IPR027417">
    <property type="entry name" value="P-loop_NTPase"/>
</dbReference>
<keyword evidence="3" id="KW-0597">Phosphoprotein</keyword>
<feature type="compositionally biased region" description="Basic and acidic residues" evidence="17">
    <location>
        <begin position="1171"/>
        <end position="1189"/>
    </location>
</feature>
<dbReference type="InterPro" id="IPR019821">
    <property type="entry name" value="Kinesin_motor_CS"/>
</dbReference>
<evidence type="ECO:0000256" key="3">
    <source>
        <dbReference type="ARBA" id="ARBA00022553"/>
    </source>
</evidence>
<evidence type="ECO:0000256" key="2">
    <source>
        <dbReference type="ARBA" id="ARBA00022490"/>
    </source>
</evidence>
<feature type="compositionally biased region" description="Basic and acidic residues" evidence="17">
    <location>
        <begin position="520"/>
        <end position="538"/>
    </location>
</feature>
<comment type="function">
    <text evidence="13">Essential for normal male fertility and for progressive motility of spermatozoa.</text>
</comment>
<keyword evidence="12" id="KW-0966">Cell projection</keyword>
<dbReference type="PRINTS" id="PR00380">
    <property type="entry name" value="KINESINHEAVY"/>
</dbReference>
<dbReference type="Pfam" id="PF00225">
    <property type="entry name" value="Kinesin"/>
    <property type="match status" value="3"/>
</dbReference>
<dbReference type="Gene3D" id="3.40.850.10">
    <property type="entry name" value="Kinesin motor domain"/>
    <property type="match status" value="3"/>
</dbReference>
<evidence type="ECO:0000259" key="18">
    <source>
        <dbReference type="PROSITE" id="PS50067"/>
    </source>
</evidence>
<evidence type="ECO:0000256" key="11">
    <source>
        <dbReference type="ARBA" id="ARBA00023212"/>
    </source>
</evidence>
<keyword evidence="11" id="KW-0206">Cytoskeleton</keyword>
<feature type="domain" description="Kinesin motor" evidence="18">
    <location>
        <begin position="885"/>
        <end position="967"/>
    </location>
</feature>
<comment type="similarity">
    <text evidence="16">Belongs to the TRAFAC class myosin-kinesin ATPase superfamily. Kinesin family.</text>
</comment>
<dbReference type="GO" id="GO:0008017">
    <property type="term" value="F:microtubule binding"/>
    <property type="evidence" value="ECO:0007669"/>
    <property type="project" value="InterPro"/>
</dbReference>
<dbReference type="InterPro" id="IPR056524">
    <property type="entry name" value="KIF6/9_C"/>
</dbReference>
<feature type="compositionally biased region" description="Basic and acidic residues" evidence="17">
    <location>
        <begin position="554"/>
        <end position="574"/>
    </location>
</feature>
<dbReference type="Pfam" id="PF23735">
    <property type="entry name" value="KIF9"/>
    <property type="match status" value="1"/>
</dbReference>
<dbReference type="PANTHER" id="PTHR47968:SF62">
    <property type="entry name" value="KINESIN FAMILY MEMBER 5A"/>
    <property type="match status" value="1"/>
</dbReference>
<feature type="binding site" evidence="16">
    <location>
        <begin position="111"/>
        <end position="118"/>
    </location>
    <ligand>
        <name>ATP</name>
        <dbReference type="ChEBI" id="CHEBI:30616"/>
    </ligand>
</feature>
<evidence type="ECO:0000256" key="15">
    <source>
        <dbReference type="ARBA" id="ARBA00067606"/>
    </source>
</evidence>
<dbReference type="SUPFAM" id="SSF52540">
    <property type="entry name" value="P-loop containing nucleoside triphosphate hydrolases"/>
    <property type="match status" value="2"/>
</dbReference>
<evidence type="ECO:0000313" key="19">
    <source>
        <dbReference type="EMBL" id="CAC5371358.1"/>
    </source>
</evidence>
<name>A0A6J8ANW2_MYTCO</name>
<dbReference type="InterPro" id="IPR036961">
    <property type="entry name" value="Kinesin_motor_dom_sf"/>
</dbReference>
<keyword evidence="9" id="KW-0969">Cilium</keyword>
<evidence type="ECO:0000256" key="16">
    <source>
        <dbReference type="PROSITE-ProRule" id="PRU00283"/>
    </source>
</evidence>
<keyword evidence="10 16" id="KW-0505">Motor protein</keyword>
<organism evidence="19 20">
    <name type="scientific">Mytilus coruscus</name>
    <name type="common">Sea mussel</name>
    <dbReference type="NCBI Taxonomy" id="42192"/>
    <lineage>
        <taxon>Eukaryota</taxon>
        <taxon>Metazoa</taxon>
        <taxon>Spiralia</taxon>
        <taxon>Lophotrochozoa</taxon>
        <taxon>Mollusca</taxon>
        <taxon>Bivalvia</taxon>
        <taxon>Autobranchia</taxon>
        <taxon>Pteriomorphia</taxon>
        <taxon>Mytilida</taxon>
        <taxon>Mytiloidea</taxon>
        <taxon>Mytilidae</taxon>
        <taxon>Mytilinae</taxon>
        <taxon>Mytilus</taxon>
    </lineage>
</organism>
<evidence type="ECO:0000256" key="6">
    <source>
        <dbReference type="ARBA" id="ARBA00022840"/>
    </source>
</evidence>
<feature type="compositionally biased region" description="Basic and acidic residues" evidence="17">
    <location>
        <begin position="1205"/>
        <end position="1225"/>
    </location>
</feature>
<feature type="region of interest" description="Disordered" evidence="17">
    <location>
        <begin position="503"/>
        <end position="606"/>
    </location>
</feature>
<dbReference type="OrthoDB" id="3176171at2759"/>
<dbReference type="PROSITE" id="PS00411">
    <property type="entry name" value="KINESIN_MOTOR_1"/>
    <property type="match status" value="1"/>
</dbReference>
<evidence type="ECO:0000256" key="7">
    <source>
        <dbReference type="ARBA" id="ARBA00022846"/>
    </source>
</evidence>
<evidence type="ECO:0000256" key="9">
    <source>
        <dbReference type="ARBA" id="ARBA00023069"/>
    </source>
</evidence>
<dbReference type="EMBL" id="CACVKT020001755">
    <property type="protein sequence ID" value="CAC5371358.1"/>
    <property type="molecule type" value="Genomic_DNA"/>
</dbReference>
<keyword evidence="8" id="KW-0175">Coiled coil</keyword>
<proteinExistence type="inferred from homology"/>
<gene>
    <name evidence="19" type="ORF">MCOR_9840</name>
</gene>